<comment type="subcellular location">
    <subcellularLocation>
        <location evidence="1">Vacuole</location>
    </subcellularLocation>
</comment>
<protein>
    <recommendedName>
        <fullName evidence="11">Carboxypeptidase</fullName>
        <ecNumber evidence="11">3.4.16.-</ecNumber>
    </recommendedName>
</protein>
<dbReference type="PANTHER" id="PTHR11802:SF113">
    <property type="entry name" value="SERINE CARBOXYPEPTIDASE CTSA-4.1"/>
    <property type="match status" value="1"/>
</dbReference>
<dbReference type="PROSITE" id="PS00131">
    <property type="entry name" value="CARBOXYPEPT_SER_SER"/>
    <property type="match status" value="1"/>
</dbReference>
<keyword evidence="3" id="KW-0926">Vacuole</keyword>
<dbReference type="PANTHER" id="PTHR11802">
    <property type="entry name" value="SERINE PROTEASE FAMILY S10 SERINE CARBOXYPEPTIDASE"/>
    <property type="match status" value="1"/>
</dbReference>
<accession>R4XBW1</accession>
<dbReference type="Proteomes" id="UP000013776">
    <property type="component" value="Unassembled WGS sequence"/>
</dbReference>
<dbReference type="eggNOG" id="KOG1282">
    <property type="taxonomic scope" value="Eukaryota"/>
</dbReference>
<comment type="similarity">
    <text evidence="2 11">Belongs to the peptidase S10 family.</text>
</comment>
<dbReference type="PRINTS" id="PR00724">
    <property type="entry name" value="CRBOXYPTASEC"/>
</dbReference>
<feature type="chain" id="PRO_5013084984" description="Carboxypeptidase" evidence="12">
    <location>
        <begin position="16"/>
        <end position="567"/>
    </location>
</feature>
<evidence type="ECO:0000256" key="5">
    <source>
        <dbReference type="ARBA" id="ARBA00022670"/>
    </source>
</evidence>
<evidence type="ECO:0000256" key="1">
    <source>
        <dbReference type="ARBA" id="ARBA00004116"/>
    </source>
</evidence>
<dbReference type="EC" id="3.4.16.-" evidence="11"/>
<evidence type="ECO:0000256" key="9">
    <source>
        <dbReference type="ARBA" id="ARBA00023180"/>
    </source>
</evidence>
<dbReference type="SUPFAM" id="SSF53474">
    <property type="entry name" value="alpha/beta-Hydrolases"/>
    <property type="match status" value="1"/>
</dbReference>
<evidence type="ECO:0000256" key="12">
    <source>
        <dbReference type="SAM" id="SignalP"/>
    </source>
</evidence>
<reference evidence="13 14" key="1">
    <citation type="journal article" date="2013" name="MBio">
        <title>Genome sequencing of the plant pathogen Taphrina deformans, the causal agent of peach leaf curl.</title>
        <authorList>
            <person name="Cisse O.H."/>
            <person name="Almeida J.M.G.C.F."/>
            <person name="Fonseca A."/>
            <person name="Kumar A.A."/>
            <person name="Salojaervi J."/>
            <person name="Overmyer K."/>
            <person name="Hauser P.M."/>
            <person name="Pagni M."/>
        </authorList>
    </citation>
    <scope>NUCLEOTIDE SEQUENCE [LARGE SCALE GENOMIC DNA]</scope>
    <source>
        <strain evidence="14">PYCC 5710 / ATCC 11124 / CBS 356.35 / IMI 108563 / JCM 9778 / NBRC 8474</strain>
    </source>
</reference>
<dbReference type="GO" id="GO:0006508">
    <property type="term" value="P:proteolysis"/>
    <property type="evidence" value="ECO:0007669"/>
    <property type="project" value="UniProtKB-KW"/>
</dbReference>
<dbReference type="GO" id="GO:0004185">
    <property type="term" value="F:serine-type carboxypeptidase activity"/>
    <property type="evidence" value="ECO:0007669"/>
    <property type="project" value="UniProtKB-UniRule"/>
</dbReference>
<dbReference type="Pfam" id="PF00450">
    <property type="entry name" value="Peptidase_S10"/>
    <property type="match status" value="1"/>
</dbReference>
<dbReference type="EMBL" id="CAHR02000119">
    <property type="protein sequence ID" value="CCG83055.2"/>
    <property type="molecule type" value="Genomic_DNA"/>
</dbReference>
<dbReference type="FunFam" id="1.10.287.410:FF:000001">
    <property type="entry name" value="Carboxypeptidase Y"/>
    <property type="match status" value="1"/>
</dbReference>
<dbReference type="InterPro" id="IPR018202">
    <property type="entry name" value="Ser_caboxypep_ser_AS"/>
</dbReference>
<dbReference type="AlphaFoldDB" id="R4XBW1"/>
<sequence>MHLISLAALSSVASAQLVNQVTGSQKVVINSVSELSEAASKYKNTFFDTALDWTHDLSVEAWESVQDLLPEGVGKLPSKNIIKRPDEEWDTITKMDIFPDHRMRSKDASELGLGVDDVKQHVGYLDVDSNKHFFYWAFESRNDPKTDPIVLWLNGGPGCSSLTGLFFELGPSSIKSDGKSLKFNPHSWNNNATVIFLDQPLNVGYSYGEGVSDTVAAGKDVYAFLALFFKTFPQYADLDFHIAGESYAGHYIPVFAKEILEHTSGKSTEHLPAAFGAMSTEERVEKAPKINLKTVLIGNGLTDPLVQYAEYANMACGKGGYEAVLSDTECQAMEDSYPRCASLIQNCYNSGSAWSCVPASLYCNNAMMGPYQKTGRNVYDIRSNCEDSANLCYPQMGWIQKYLNQPEVMKKLGAEVESYESCNMNINRNFLFNGDWMRPYYLAVPTLLQAGIPVLIYAGDADFICNWLGNQAWTDALDYAEHKEFSKASVKKWKMTSTIGDLKKGTHVGETKNYGNFTFLRVFEAGMFFQASLWITLISLGHMVPFDAPAASLSFFNDWIGGKRALA</sequence>
<evidence type="ECO:0000256" key="10">
    <source>
        <dbReference type="ARBA" id="ARBA00052076"/>
    </source>
</evidence>
<dbReference type="InterPro" id="IPR029058">
    <property type="entry name" value="AB_hydrolase_fold"/>
</dbReference>
<keyword evidence="6 12" id="KW-0732">Signal</keyword>
<evidence type="ECO:0000256" key="2">
    <source>
        <dbReference type="ARBA" id="ARBA00009431"/>
    </source>
</evidence>
<name>R4XBW1_TAPDE</name>
<organism evidence="13 14">
    <name type="scientific">Taphrina deformans (strain PYCC 5710 / ATCC 11124 / CBS 356.35 / IMI 108563 / JCM 9778 / NBRC 8474)</name>
    <name type="common">Peach leaf curl fungus</name>
    <name type="synonym">Lalaria deformans</name>
    <dbReference type="NCBI Taxonomy" id="1097556"/>
    <lineage>
        <taxon>Eukaryota</taxon>
        <taxon>Fungi</taxon>
        <taxon>Dikarya</taxon>
        <taxon>Ascomycota</taxon>
        <taxon>Taphrinomycotina</taxon>
        <taxon>Taphrinomycetes</taxon>
        <taxon>Taphrinales</taxon>
        <taxon>Taphrinaceae</taxon>
        <taxon>Taphrina</taxon>
    </lineage>
</organism>
<dbReference type="STRING" id="1097556.R4XBW1"/>
<evidence type="ECO:0000256" key="7">
    <source>
        <dbReference type="ARBA" id="ARBA00022801"/>
    </source>
</evidence>
<dbReference type="MEROPS" id="S10.001"/>
<comment type="caution">
    <text evidence="13">The sequence shown here is derived from an EMBL/GenBank/DDBJ whole genome shotgun (WGS) entry which is preliminary data.</text>
</comment>
<evidence type="ECO:0000256" key="11">
    <source>
        <dbReference type="RuleBase" id="RU361156"/>
    </source>
</evidence>
<gene>
    <name evidence="13" type="ORF">TAPDE_003231</name>
</gene>
<keyword evidence="5 11" id="KW-0645">Protease</keyword>
<keyword evidence="4 11" id="KW-0121">Carboxypeptidase</keyword>
<evidence type="ECO:0000256" key="6">
    <source>
        <dbReference type="ARBA" id="ARBA00022729"/>
    </source>
</evidence>
<dbReference type="GO" id="GO:0000328">
    <property type="term" value="C:fungal-type vacuole lumen"/>
    <property type="evidence" value="ECO:0007669"/>
    <property type="project" value="UniProtKB-ARBA"/>
</dbReference>
<dbReference type="OrthoDB" id="443318at2759"/>
<dbReference type="Gene3D" id="3.40.50.1820">
    <property type="entry name" value="alpha/beta hydrolase"/>
    <property type="match status" value="1"/>
</dbReference>
<evidence type="ECO:0000256" key="8">
    <source>
        <dbReference type="ARBA" id="ARBA00023157"/>
    </source>
</evidence>
<keyword evidence="14" id="KW-1185">Reference proteome</keyword>
<proteinExistence type="inferred from homology"/>
<keyword evidence="7 11" id="KW-0378">Hydrolase</keyword>
<dbReference type="VEuPathDB" id="FungiDB:TAPDE_003231"/>
<comment type="catalytic activity">
    <reaction evidence="10">
        <text>Release of a C-terminal amino acid with broad specificity.</text>
        <dbReference type="EC" id="3.4.16.5"/>
    </reaction>
</comment>
<dbReference type="InterPro" id="IPR001563">
    <property type="entry name" value="Peptidase_S10"/>
</dbReference>
<keyword evidence="8" id="KW-1015">Disulfide bond</keyword>
<evidence type="ECO:0000256" key="3">
    <source>
        <dbReference type="ARBA" id="ARBA00022554"/>
    </source>
</evidence>
<evidence type="ECO:0000256" key="4">
    <source>
        <dbReference type="ARBA" id="ARBA00022645"/>
    </source>
</evidence>
<evidence type="ECO:0000313" key="14">
    <source>
        <dbReference type="Proteomes" id="UP000013776"/>
    </source>
</evidence>
<keyword evidence="9" id="KW-0325">Glycoprotein</keyword>
<dbReference type="Gene3D" id="1.10.287.410">
    <property type="match status" value="1"/>
</dbReference>
<feature type="signal peptide" evidence="12">
    <location>
        <begin position="1"/>
        <end position="15"/>
    </location>
</feature>
<evidence type="ECO:0000313" key="13">
    <source>
        <dbReference type="EMBL" id="CCG83055.2"/>
    </source>
</evidence>